<dbReference type="InParanoid" id="A0A067PF13"/>
<name>A0A067PF13_9AGAM</name>
<dbReference type="HOGENOM" id="CLU_1289079_0_0_1"/>
<organism evidence="1 2">
    <name type="scientific">Jaapia argillacea MUCL 33604</name>
    <dbReference type="NCBI Taxonomy" id="933084"/>
    <lineage>
        <taxon>Eukaryota</taxon>
        <taxon>Fungi</taxon>
        <taxon>Dikarya</taxon>
        <taxon>Basidiomycota</taxon>
        <taxon>Agaricomycotina</taxon>
        <taxon>Agaricomycetes</taxon>
        <taxon>Agaricomycetidae</taxon>
        <taxon>Jaapiales</taxon>
        <taxon>Jaapiaceae</taxon>
        <taxon>Jaapia</taxon>
    </lineage>
</organism>
<accession>A0A067PF13</accession>
<proteinExistence type="predicted"/>
<evidence type="ECO:0000313" key="2">
    <source>
        <dbReference type="Proteomes" id="UP000027265"/>
    </source>
</evidence>
<keyword evidence="2" id="KW-1185">Reference proteome</keyword>
<reference evidence="2" key="1">
    <citation type="journal article" date="2014" name="Proc. Natl. Acad. Sci. U.S.A.">
        <title>Extensive sampling of basidiomycete genomes demonstrates inadequacy of the white-rot/brown-rot paradigm for wood decay fungi.</title>
        <authorList>
            <person name="Riley R."/>
            <person name="Salamov A.A."/>
            <person name="Brown D.W."/>
            <person name="Nagy L.G."/>
            <person name="Floudas D."/>
            <person name="Held B.W."/>
            <person name="Levasseur A."/>
            <person name="Lombard V."/>
            <person name="Morin E."/>
            <person name="Otillar R."/>
            <person name="Lindquist E.A."/>
            <person name="Sun H."/>
            <person name="LaButti K.M."/>
            <person name="Schmutz J."/>
            <person name="Jabbour D."/>
            <person name="Luo H."/>
            <person name="Baker S.E."/>
            <person name="Pisabarro A.G."/>
            <person name="Walton J.D."/>
            <person name="Blanchette R.A."/>
            <person name="Henrissat B."/>
            <person name="Martin F."/>
            <person name="Cullen D."/>
            <person name="Hibbett D.S."/>
            <person name="Grigoriev I.V."/>
        </authorList>
    </citation>
    <scope>NUCLEOTIDE SEQUENCE [LARGE SCALE GENOMIC DNA]</scope>
    <source>
        <strain evidence="2">MUCL 33604</strain>
    </source>
</reference>
<dbReference type="EMBL" id="KL197817">
    <property type="protein sequence ID" value="KDQ49076.1"/>
    <property type="molecule type" value="Genomic_DNA"/>
</dbReference>
<gene>
    <name evidence="1" type="ORF">JAAARDRAFT_201162</name>
</gene>
<dbReference type="Proteomes" id="UP000027265">
    <property type="component" value="Unassembled WGS sequence"/>
</dbReference>
<protein>
    <submittedName>
        <fullName evidence="1">Uncharacterized protein</fullName>
    </submittedName>
</protein>
<dbReference type="AlphaFoldDB" id="A0A067PF13"/>
<evidence type="ECO:0000313" key="1">
    <source>
        <dbReference type="EMBL" id="KDQ49076.1"/>
    </source>
</evidence>
<sequence>MAAPYYYCFFRRSSLKHMYLCHLQSSISDSPQYQHIYEDPKPIIDRLNSCINAGFLTGVDITEIAMMLLPDPSIYGLSDRAPSSQRVRGIYMLNNLTTHPHTYSTGSRCLLAVPFLLHSTVSNATCDLAMYMWMMCKKLCKTTHTSALHSFMFIMWHNTIMGNPDINYWPLSLASYHVTIPVPVFTMPLRPFDIDEWALLIELAALGAQILSQV</sequence>